<dbReference type="InterPro" id="IPR013849">
    <property type="entry name" value="DNA_helicase_Holl-junc_RuvA_I"/>
</dbReference>
<feature type="domain" description="Helix-hairpin-helix DNA-binding motif class 1" evidence="7">
    <location>
        <begin position="107"/>
        <end position="126"/>
    </location>
</feature>
<accession>A0A1F5EQT6</accession>
<comment type="function">
    <text evidence="6">The RuvA-RuvB-RuvC complex processes Holliday junction (HJ) DNA during genetic recombination and DNA repair, while the RuvA-RuvB complex plays an important role in the rescue of blocked DNA replication forks via replication fork reversal (RFR). RuvA specifically binds to HJ cruciform DNA, conferring on it an open structure. The RuvB hexamer acts as an ATP-dependent pump, pulling dsDNA into and through the RuvAB complex. HJ branch migration allows RuvC to scan DNA until it finds its consensus sequence, where it cleaves and resolves the cruciform DNA.</text>
</comment>
<keyword evidence="2 6" id="KW-0227">DNA damage</keyword>
<dbReference type="Pfam" id="PF01330">
    <property type="entry name" value="RuvA_N"/>
    <property type="match status" value="1"/>
</dbReference>
<keyword evidence="5 6" id="KW-0234">DNA repair</keyword>
<evidence type="ECO:0000313" key="9">
    <source>
        <dbReference type="Proteomes" id="UP000186545"/>
    </source>
</evidence>
<dbReference type="AlphaFoldDB" id="A0A1F5EQT6"/>
<dbReference type="SUPFAM" id="SSF50249">
    <property type="entry name" value="Nucleic acid-binding proteins"/>
    <property type="match status" value="1"/>
</dbReference>
<dbReference type="InterPro" id="IPR011114">
    <property type="entry name" value="RuvA_C"/>
</dbReference>
<dbReference type="GO" id="GO:0009378">
    <property type="term" value="F:four-way junction helicase activity"/>
    <property type="evidence" value="ECO:0007669"/>
    <property type="project" value="InterPro"/>
</dbReference>
<comment type="similarity">
    <text evidence="6">Belongs to the RuvA family.</text>
</comment>
<dbReference type="Proteomes" id="UP000186545">
    <property type="component" value="Unassembled WGS sequence"/>
</dbReference>
<dbReference type="NCBIfam" id="TIGR00084">
    <property type="entry name" value="ruvA"/>
    <property type="match status" value="1"/>
</dbReference>
<keyword evidence="8" id="KW-0378">Hydrolase</keyword>
<organism evidence="8 9">
    <name type="scientific">Candidatus Campbellbacteria bacterium RIFCSPLOWO2_02_FULL_35_11</name>
    <dbReference type="NCBI Taxonomy" id="1797581"/>
    <lineage>
        <taxon>Bacteria</taxon>
        <taxon>Candidatus Campbelliibacteriota</taxon>
    </lineage>
</organism>
<dbReference type="InterPro" id="IPR036267">
    <property type="entry name" value="RuvA_C_sf"/>
</dbReference>
<comment type="caution">
    <text evidence="8">The sequence shown here is derived from an EMBL/GenBank/DDBJ whole genome shotgun (WGS) entry which is preliminary data.</text>
</comment>
<dbReference type="GO" id="GO:0009379">
    <property type="term" value="C:Holliday junction helicase complex"/>
    <property type="evidence" value="ECO:0007669"/>
    <property type="project" value="InterPro"/>
</dbReference>
<dbReference type="GO" id="GO:0048476">
    <property type="term" value="C:Holliday junction resolvase complex"/>
    <property type="evidence" value="ECO:0007669"/>
    <property type="project" value="UniProtKB-UniRule"/>
</dbReference>
<dbReference type="Pfam" id="PF07499">
    <property type="entry name" value="RuvA_C"/>
    <property type="match status" value="1"/>
</dbReference>
<dbReference type="SMART" id="SM00278">
    <property type="entry name" value="HhH1"/>
    <property type="match status" value="2"/>
</dbReference>
<name>A0A1F5EQT6_9BACT</name>
<reference evidence="8 9" key="1">
    <citation type="journal article" date="2016" name="Nat. Commun.">
        <title>Thousands of microbial genomes shed light on interconnected biogeochemical processes in an aquifer system.</title>
        <authorList>
            <person name="Anantharaman K."/>
            <person name="Brown C.T."/>
            <person name="Hug L.A."/>
            <person name="Sharon I."/>
            <person name="Castelle C.J."/>
            <person name="Probst A.J."/>
            <person name="Thomas B.C."/>
            <person name="Singh A."/>
            <person name="Wilkins M.J."/>
            <person name="Karaoz U."/>
            <person name="Brodie E.L."/>
            <person name="Williams K.H."/>
            <person name="Hubbard S.S."/>
            <person name="Banfield J.F."/>
        </authorList>
    </citation>
    <scope>NUCLEOTIDE SEQUENCE [LARGE SCALE GENOMIC DNA]</scope>
</reference>
<dbReference type="GO" id="GO:0000400">
    <property type="term" value="F:four-way junction DNA binding"/>
    <property type="evidence" value="ECO:0007669"/>
    <property type="project" value="UniProtKB-UniRule"/>
</dbReference>
<evidence type="ECO:0000256" key="2">
    <source>
        <dbReference type="ARBA" id="ARBA00022763"/>
    </source>
</evidence>
<dbReference type="InterPro" id="IPR000085">
    <property type="entry name" value="RuvA"/>
</dbReference>
<dbReference type="CDD" id="cd14332">
    <property type="entry name" value="UBA_RuvA_C"/>
    <property type="match status" value="1"/>
</dbReference>
<dbReference type="SUPFAM" id="SSF47781">
    <property type="entry name" value="RuvA domain 2-like"/>
    <property type="match status" value="1"/>
</dbReference>
<feature type="region of interest" description="Domain III" evidence="6">
    <location>
        <begin position="146"/>
        <end position="188"/>
    </location>
</feature>
<keyword evidence="1 6" id="KW-0963">Cytoplasm</keyword>
<comment type="subcellular location">
    <subcellularLocation>
        <location evidence="6">Cytoplasm</location>
    </subcellularLocation>
</comment>
<keyword evidence="4 6" id="KW-0233">DNA recombination</keyword>
<dbReference type="Pfam" id="PF14520">
    <property type="entry name" value="HHH_5"/>
    <property type="match status" value="1"/>
</dbReference>
<sequence>MIMNLTGKIAYIGGNHIVINVSGVGYKVFVSNETIASVKENSETTLWTHLAVRENSMDLYGFLEREDLSFFEMLLTVSGIGPKSALGILNVASSEALRSAISSGDTSYLTKVSGIGRKSAEKIVLELRDKIGKIEGGATVIREEVDVVEALKSLGYSAKEASDALKQVSKEITGTGERVKEALKILSK</sequence>
<proteinExistence type="inferred from homology"/>
<dbReference type="InterPro" id="IPR003583">
    <property type="entry name" value="Hlx-hairpin-Hlx_DNA-bd_motif"/>
</dbReference>
<evidence type="ECO:0000256" key="3">
    <source>
        <dbReference type="ARBA" id="ARBA00023125"/>
    </source>
</evidence>
<dbReference type="InterPro" id="IPR012340">
    <property type="entry name" value="NA-bd_OB-fold"/>
</dbReference>
<evidence type="ECO:0000256" key="6">
    <source>
        <dbReference type="HAMAP-Rule" id="MF_00031"/>
    </source>
</evidence>
<keyword evidence="8" id="KW-0067">ATP-binding</keyword>
<comment type="caution">
    <text evidence="6">Lacks conserved residue(s) required for the propagation of feature annotation.</text>
</comment>
<dbReference type="Gene3D" id="1.10.8.10">
    <property type="entry name" value="DNA helicase RuvA subunit, C-terminal domain"/>
    <property type="match status" value="1"/>
</dbReference>
<feature type="domain" description="Helix-hairpin-helix DNA-binding motif class 1" evidence="7">
    <location>
        <begin position="72"/>
        <end position="91"/>
    </location>
</feature>
<dbReference type="Gene3D" id="1.10.150.20">
    <property type="entry name" value="5' to 3' exonuclease, C-terminal subdomain"/>
    <property type="match status" value="1"/>
</dbReference>
<keyword evidence="8" id="KW-0547">Nucleotide-binding</keyword>
<dbReference type="SUPFAM" id="SSF46929">
    <property type="entry name" value="DNA helicase RuvA subunit, C-terminal domain"/>
    <property type="match status" value="1"/>
</dbReference>
<dbReference type="GO" id="GO:0005737">
    <property type="term" value="C:cytoplasm"/>
    <property type="evidence" value="ECO:0007669"/>
    <property type="project" value="UniProtKB-SubCell"/>
</dbReference>
<keyword evidence="3 6" id="KW-0238">DNA-binding</keyword>
<comment type="domain">
    <text evidence="6">Has three domains with a flexible linker between the domains II and III and assumes an 'L' shape. Domain III is highly mobile and contacts RuvB.</text>
</comment>
<evidence type="ECO:0000256" key="1">
    <source>
        <dbReference type="ARBA" id="ARBA00022490"/>
    </source>
</evidence>
<dbReference type="EMBL" id="MFAD01000035">
    <property type="protein sequence ID" value="OGD69751.1"/>
    <property type="molecule type" value="Genomic_DNA"/>
</dbReference>
<dbReference type="Gene3D" id="2.40.50.140">
    <property type="entry name" value="Nucleic acid-binding proteins"/>
    <property type="match status" value="1"/>
</dbReference>
<protein>
    <recommendedName>
        <fullName evidence="6">Holliday junction branch migration complex subunit RuvA</fullName>
    </recommendedName>
</protein>
<evidence type="ECO:0000256" key="4">
    <source>
        <dbReference type="ARBA" id="ARBA00023172"/>
    </source>
</evidence>
<keyword evidence="8" id="KW-0347">Helicase</keyword>
<evidence type="ECO:0000313" key="8">
    <source>
        <dbReference type="EMBL" id="OGD69751.1"/>
    </source>
</evidence>
<gene>
    <name evidence="6" type="primary">ruvA</name>
    <name evidence="8" type="ORF">A3I18_00770</name>
</gene>
<evidence type="ECO:0000256" key="5">
    <source>
        <dbReference type="ARBA" id="ARBA00023204"/>
    </source>
</evidence>
<dbReference type="GO" id="GO:0005524">
    <property type="term" value="F:ATP binding"/>
    <property type="evidence" value="ECO:0007669"/>
    <property type="project" value="InterPro"/>
</dbReference>
<dbReference type="GO" id="GO:0006310">
    <property type="term" value="P:DNA recombination"/>
    <property type="evidence" value="ECO:0007669"/>
    <property type="project" value="UniProtKB-UniRule"/>
</dbReference>
<dbReference type="InterPro" id="IPR010994">
    <property type="entry name" value="RuvA_2-like"/>
</dbReference>
<dbReference type="GO" id="GO:0006281">
    <property type="term" value="P:DNA repair"/>
    <property type="evidence" value="ECO:0007669"/>
    <property type="project" value="UniProtKB-UniRule"/>
</dbReference>
<comment type="subunit">
    <text evidence="6">Homotetramer. Forms an RuvA(8)-RuvB(12)-Holliday junction (HJ) complex. HJ DNA is sandwiched between 2 RuvA tetramers; dsDNA enters through RuvA and exits via RuvB. An RuvB hexamer assembles on each DNA strand where it exits the tetramer. Each RuvB hexamer is contacted by two RuvA subunits (via domain III) on 2 adjacent RuvB subunits; this complex drives branch migration. In the full resolvosome a probable DNA-RuvA(4)-RuvB(12)-RuvC(2) complex forms which resolves the HJ.</text>
</comment>
<evidence type="ECO:0000259" key="7">
    <source>
        <dbReference type="SMART" id="SM00278"/>
    </source>
</evidence>
<dbReference type="HAMAP" id="MF_00031">
    <property type="entry name" value="DNA_HJ_migration_RuvA"/>
    <property type="match status" value="1"/>
</dbReference>